<dbReference type="Pfam" id="PF18381">
    <property type="entry name" value="YcaO_C"/>
    <property type="match status" value="1"/>
</dbReference>
<dbReference type="PROSITE" id="PS51664">
    <property type="entry name" value="YCAO"/>
    <property type="match status" value="1"/>
</dbReference>
<evidence type="ECO:0000313" key="3">
    <source>
        <dbReference type="Proteomes" id="UP000005519"/>
    </source>
</evidence>
<dbReference type="Proteomes" id="UP000005519">
    <property type="component" value="Unassembled WGS sequence"/>
</dbReference>
<dbReference type="InterPro" id="IPR003776">
    <property type="entry name" value="YcaO-like_dom"/>
</dbReference>
<protein>
    <submittedName>
        <fullName evidence="2">YcaO-like family</fullName>
    </submittedName>
</protein>
<dbReference type="NCBIfam" id="TIGR00702">
    <property type="entry name" value="YcaO-type kinase domain"/>
    <property type="match status" value="1"/>
</dbReference>
<dbReference type="AlphaFoldDB" id="C9PRK7"/>
<proteinExistence type="predicted"/>
<gene>
    <name evidence="2" type="ORF">HMPREF0621_1631</name>
</gene>
<feature type="domain" description="YcaO" evidence="1">
    <location>
        <begin position="65"/>
        <end position="427"/>
    </location>
</feature>
<dbReference type="PANTHER" id="PTHR37809">
    <property type="entry name" value="RIBOSOMAL PROTEIN S12 METHYLTHIOTRANSFERASE ACCESSORY FACTOR YCAO"/>
    <property type="match status" value="1"/>
</dbReference>
<name>C9PRK7_9PAST</name>
<organism evidence="2 3">
    <name type="scientific">Pasteurella dagmatis ATCC 43325</name>
    <dbReference type="NCBI Taxonomy" id="667128"/>
    <lineage>
        <taxon>Bacteria</taxon>
        <taxon>Pseudomonadati</taxon>
        <taxon>Pseudomonadota</taxon>
        <taxon>Gammaproteobacteria</taxon>
        <taxon>Pasteurellales</taxon>
        <taxon>Pasteurellaceae</taxon>
        <taxon>Pasteurella</taxon>
    </lineage>
</organism>
<accession>C9PRK7</accession>
<dbReference type="Pfam" id="PF02624">
    <property type="entry name" value="YcaO"/>
    <property type="match status" value="1"/>
</dbReference>
<dbReference type="InterPro" id="IPR041080">
    <property type="entry name" value="YcaO_C"/>
</dbReference>
<dbReference type="HOGENOM" id="CLU_022530_1_0_6"/>
<dbReference type="PANTHER" id="PTHR37809:SF1">
    <property type="entry name" value="RIBOSOMAL PROTEIN S12 METHYLTHIOTRANSFERASE ACCESSORY FACTOR YCAO"/>
    <property type="match status" value="1"/>
</dbReference>
<keyword evidence="3" id="KW-1185">Reference proteome</keyword>
<evidence type="ECO:0000313" key="2">
    <source>
        <dbReference type="EMBL" id="EEX49584.1"/>
    </source>
</evidence>
<dbReference type="Gene3D" id="3.30.1330.230">
    <property type="match status" value="1"/>
</dbReference>
<comment type="caution">
    <text evidence="2">The sequence shown here is derived from an EMBL/GenBank/DDBJ whole genome shotgun (WGS) entry which is preliminary data.</text>
</comment>
<evidence type="ECO:0000259" key="1">
    <source>
        <dbReference type="PROSITE" id="PS51664"/>
    </source>
</evidence>
<sequence>MRRIMSEQTFILGKDAALEDTINKFQQKLTALGFNIEEASWLNPVPNVWSVHIRDKDCPQCFTNGKGASKKAALASALGEYFERLSTNYFFADFYLGQTIANGDFVHYPSEKWFPIEDEALLPSGILDKVLLDYYDPNQELTPELLVDLQSSNYERGIVAMPYVRQSDQSTVYIPQSIIANLYVSNGMSAGNSKFEARVQGLSEVFERYIKNKIIAETISLPLIPKEVMDRFPSIQASIHKLEEEGFPILAYDASLGGKYPVICVILLNPSNGTCFASFGAHPNFHVALERTVTELLQGRSLKDLDVFTPPSFNNDDVADHANLETHFIDSSGLISWDLFKQNADYPFADWDFSGTTEDEYNNLMAIFQAEQKEVYIMDYTHLDVYACRIIVPGISDIYPADDLIYANNNMGMEWREILLDLPHFHHTQDTYQELLDELDSQGIDDATRVREFIGIVAPPKSGWSTLRVGELKSMLHLAVGNLESALDWANWTLNMNSSVFTSERANYYRCLINSIELFLDNQRQPEQYRMVFEKMYGESTVSFVWEAIQGGNPFYDLIADDEHLQQFQAHQKLLQAYEKLQNAKRENWK</sequence>
<dbReference type="STRING" id="667128.HMPREF0621_1631"/>
<reference evidence="2 3" key="1">
    <citation type="submission" date="2009-10" db="EMBL/GenBank/DDBJ databases">
        <authorList>
            <person name="Muzny D."/>
            <person name="Qin X."/>
            <person name="Deng J."/>
            <person name="Jiang H."/>
            <person name="Liu Y."/>
            <person name="Qu J."/>
            <person name="Song X.-Z."/>
            <person name="Zhang L."/>
            <person name="Thornton R."/>
            <person name="Coyle M."/>
            <person name="Francisco L."/>
            <person name="Jackson L."/>
            <person name="Javaid M."/>
            <person name="Korchina V."/>
            <person name="Kovar C."/>
            <person name="Mata R."/>
            <person name="Mathew T."/>
            <person name="Ngo R."/>
            <person name="Nguyen L."/>
            <person name="Nguyen N."/>
            <person name="Okwuonu G."/>
            <person name="Ongeri F."/>
            <person name="Pham C."/>
            <person name="Simmons D."/>
            <person name="Wilczek-Boney K."/>
            <person name="Hale W."/>
            <person name="Jakkamsetti A."/>
            <person name="Pham P."/>
            <person name="Ruth R."/>
            <person name="San Lucas F."/>
            <person name="Warren J."/>
            <person name="Zhang J."/>
            <person name="Zhao Z."/>
            <person name="Zhou C."/>
            <person name="Zhu D."/>
            <person name="Lee S."/>
            <person name="Bess C."/>
            <person name="Blankenburg K."/>
            <person name="Forbes L."/>
            <person name="Fu Q."/>
            <person name="Gubbala S."/>
            <person name="Hirani K."/>
            <person name="Jayaseelan J.C."/>
            <person name="Lara F."/>
            <person name="Munidasa M."/>
            <person name="Palculict T."/>
            <person name="Patil S."/>
            <person name="Pu L.-L."/>
            <person name="Saada N."/>
            <person name="Tang L."/>
            <person name="Weissenberger G."/>
            <person name="Zhu Y."/>
            <person name="Hemphill L."/>
            <person name="Shang Y."/>
            <person name="Youmans B."/>
            <person name="Ayvaz T."/>
            <person name="Ross M."/>
            <person name="Santibanez J."/>
            <person name="Aqrawi P."/>
            <person name="Gross S."/>
            <person name="Joshi V."/>
            <person name="Fowler G."/>
            <person name="Nazareth L."/>
            <person name="Reid J."/>
            <person name="Worley K."/>
            <person name="Petrosino J."/>
            <person name="Highlander S."/>
            <person name="Gibbs R."/>
        </authorList>
    </citation>
    <scope>NUCLEOTIDE SEQUENCE [LARGE SCALE GENOMIC DNA]</scope>
    <source>
        <strain evidence="2 3">ATCC 43325</strain>
    </source>
</reference>
<dbReference type="NCBIfam" id="NF040716">
    <property type="entry name" value="YcaO_for_S12"/>
    <property type="match status" value="1"/>
</dbReference>
<dbReference type="EMBL" id="ACZR01000018">
    <property type="protein sequence ID" value="EEX49584.1"/>
    <property type="molecule type" value="Genomic_DNA"/>
</dbReference>